<dbReference type="Pfam" id="PF20719">
    <property type="entry name" value="Med16_C"/>
    <property type="match status" value="1"/>
</dbReference>
<keyword evidence="4" id="KW-0853">WD repeat</keyword>
<evidence type="ECO:0000256" key="2">
    <source>
        <dbReference type="ARBA" id="ARBA00006543"/>
    </source>
</evidence>
<dbReference type="InterPro" id="IPR021665">
    <property type="entry name" value="Mediator_Med16_N"/>
</dbReference>
<protein>
    <recommendedName>
        <fullName evidence="3 11">Mediator of RNA polymerase II transcription subunit 16</fullName>
    </recommendedName>
    <alternativeName>
        <fullName evidence="10 11">Mediator complex subunit 16</fullName>
    </alternativeName>
</protein>
<dbReference type="PANTHER" id="PTHR13224">
    <property type="entry name" value="THYROID HORMONE RECEPTOR-ASSOCIATED PROTEIN-RELATED"/>
    <property type="match status" value="1"/>
</dbReference>
<comment type="similarity">
    <text evidence="2 11">Belongs to the Mediator complex subunit 16 family.</text>
</comment>
<dbReference type="PANTHER" id="PTHR13224:SF6">
    <property type="entry name" value="MEDIATOR OF RNA POLYMERASE II TRANSCRIPTION SUBUNIT 16"/>
    <property type="match status" value="1"/>
</dbReference>
<dbReference type="Pfam" id="PF20718">
    <property type="entry name" value="Med16_bridge"/>
    <property type="match status" value="1"/>
</dbReference>
<keyword evidence="9 11" id="KW-0539">Nucleus</keyword>
<keyword evidence="15" id="KW-1185">Reference proteome</keyword>
<evidence type="ECO:0000259" key="12">
    <source>
        <dbReference type="Pfam" id="PF11635"/>
    </source>
</evidence>
<dbReference type="SUPFAM" id="SSF50978">
    <property type="entry name" value="WD40 repeat-like"/>
    <property type="match status" value="1"/>
</dbReference>
<evidence type="ECO:0000256" key="11">
    <source>
        <dbReference type="RuleBase" id="RU364149"/>
    </source>
</evidence>
<keyword evidence="8 11" id="KW-0804">Transcription</keyword>
<name>A0A6J2KS73_BOMMA</name>
<dbReference type="CTD" id="10025"/>
<dbReference type="AlphaFoldDB" id="A0A6J2KS73"/>
<gene>
    <name evidence="16" type="primary">LOC114252648</name>
    <name evidence="11" type="synonym">MED16</name>
</gene>
<evidence type="ECO:0000313" key="16">
    <source>
        <dbReference type="RefSeq" id="XP_028043019.1"/>
    </source>
</evidence>
<dbReference type="Gene3D" id="2.130.10.10">
    <property type="entry name" value="YVTN repeat-like/Quinoprotein amine dehydrogenase"/>
    <property type="match status" value="1"/>
</dbReference>
<evidence type="ECO:0000256" key="6">
    <source>
        <dbReference type="ARBA" id="ARBA00023015"/>
    </source>
</evidence>
<evidence type="ECO:0000256" key="10">
    <source>
        <dbReference type="ARBA" id="ARBA00032015"/>
    </source>
</evidence>
<dbReference type="InterPro" id="IPR036322">
    <property type="entry name" value="WD40_repeat_dom_sf"/>
</dbReference>
<evidence type="ECO:0000259" key="14">
    <source>
        <dbReference type="Pfam" id="PF20719"/>
    </source>
</evidence>
<sequence length="801" mass="85360">MELIYSMRRKPLKCEPPHFENVKDSEVVRPICTISCANIIAFSSPTELSDVDGATWGGHVYVCDLDTPWNSHKVTSTAYPVSALEWDLEGKQLLVATTVGDVSVYGQKDFLLNDWTCLYSANFPGEHIIQGAFFHNGRRVVAVDKKSDAVIPEKIQMLRFSPTLKGFGGVACEGVLVVTASGLICVAVSPGGDSRTALVATEGLRPHRDHVTAAAICYKGGSPVVALCCADGCVRCAAVTVTRAPPAAPALALQPLPAIHLLHEDPPAAVAWSCREDSDCLLLAGAALSLWKCSERAHPVHKVFAKGNLQSNPTAGGGQKAAADCFNTLVWQRTAVLQQEGGRAVSVCGARLPQSVPAVLLATPHSVHYKPKDSHVALISRPVTSHGAADAQAGGATPPKNTKYGPGVAPGGARCALVSCAAVSAQGGAAVLVDTHGQLHVYRLPQVWPDLLLTNPALSVQLAVSALEYAAVAGCDCLDVLLALRPGAAETVYERFTESFQRQPPAVQQYYQQSALKLRIALCRLSARLTGSGAWLTCLQTCEVVWAAASAALKLEERPDGDCEENHIEQDKLIASLEAKAEAGAELAALRVSVQRVGDIAVTALLSLSQQPHHQSHGYELWSDNGAVWLLRRVLALSRGTGRPHDAAARCLARLAAAAPALKQDLLEECASLVAQCPGPRVWEALPRVSVSAPHQKPGPHYLEYGVEPDSLKYAPEPPPYVQCETTPSLAMDSIRYMYLGGGLRPARWRGCARCGGRALAAALPARHPAHRAFDARFVSSCRCGGKWTLFTNTEMNSNDK</sequence>
<evidence type="ECO:0000256" key="1">
    <source>
        <dbReference type="ARBA" id="ARBA00004123"/>
    </source>
</evidence>
<comment type="function">
    <text evidence="11">Component of the Mediator complex, a coactivator involved in the regulated transcription of nearly all RNA polymerase II-dependent genes. Mediator functions as a bridge to convey information from gene-specific regulatory proteins to the basal RNA polymerase II transcription machinery. Mediator is recruited to promoters by direct interactions with regulatory proteins and serves as a scaffold for the assembly of a functional preinitiation complex with RNA polymerase II and the general transcription factors.</text>
</comment>
<evidence type="ECO:0000259" key="13">
    <source>
        <dbReference type="Pfam" id="PF20718"/>
    </source>
</evidence>
<feature type="domain" description="Mediator of RNA polymerase II transcription subunit 16 central helical bridge" evidence="13">
    <location>
        <begin position="467"/>
        <end position="639"/>
    </location>
</feature>
<dbReference type="RefSeq" id="XP_028043019.1">
    <property type="nucleotide sequence ID" value="XM_028187218.1"/>
</dbReference>
<dbReference type="InterPro" id="IPR048338">
    <property type="entry name" value="Mediator_Med16"/>
</dbReference>
<proteinExistence type="inferred from homology"/>
<evidence type="ECO:0000256" key="3">
    <source>
        <dbReference type="ARBA" id="ARBA00019614"/>
    </source>
</evidence>
<evidence type="ECO:0000256" key="5">
    <source>
        <dbReference type="ARBA" id="ARBA00022737"/>
    </source>
</evidence>
<organism evidence="15 16">
    <name type="scientific">Bombyx mandarina</name>
    <name type="common">Wild silk moth</name>
    <name type="synonym">Wild silkworm</name>
    <dbReference type="NCBI Taxonomy" id="7092"/>
    <lineage>
        <taxon>Eukaryota</taxon>
        <taxon>Metazoa</taxon>
        <taxon>Ecdysozoa</taxon>
        <taxon>Arthropoda</taxon>
        <taxon>Hexapoda</taxon>
        <taxon>Insecta</taxon>
        <taxon>Pterygota</taxon>
        <taxon>Neoptera</taxon>
        <taxon>Endopterygota</taxon>
        <taxon>Lepidoptera</taxon>
        <taxon>Glossata</taxon>
        <taxon>Ditrysia</taxon>
        <taxon>Bombycoidea</taxon>
        <taxon>Bombycidae</taxon>
        <taxon>Bombycinae</taxon>
        <taxon>Bombyx</taxon>
    </lineage>
</organism>
<dbReference type="GO" id="GO:0045893">
    <property type="term" value="P:positive regulation of DNA-templated transcription"/>
    <property type="evidence" value="ECO:0007669"/>
    <property type="project" value="TreeGrafter"/>
</dbReference>
<dbReference type="Pfam" id="PF11635">
    <property type="entry name" value="Med16_N"/>
    <property type="match status" value="1"/>
</dbReference>
<feature type="domain" description="Mediator complex subunit Med16 N-terminal" evidence="12">
    <location>
        <begin position="119"/>
        <end position="231"/>
    </location>
</feature>
<feature type="domain" description="Mediator complex subunit 16 C-terminal" evidence="14">
    <location>
        <begin position="745"/>
        <end position="789"/>
    </location>
</feature>
<comment type="subunit">
    <text evidence="11">Component of the Mediator complex.</text>
</comment>
<dbReference type="GO" id="GO:0016592">
    <property type="term" value="C:mediator complex"/>
    <property type="evidence" value="ECO:0007669"/>
    <property type="project" value="InterPro"/>
</dbReference>
<keyword evidence="6 11" id="KW-0805">Transcription regulation</keyword>
<dbReference type="KEGG" id="bman:114252648"/>
<evidence type="ECO:0000256" key="4">
    <source>
        <dbReference type="ARBA" id="ARBA00022574"/>
    </source>
</evidence>
<dbReference type="GeneID" id="114252648"/>
<comment type="subcellular location">
    <subcellularLocation>
        <location evidence="1 11">Nucleus</location>
    </subcellularLocation>
</comment>
<dbReference type="Proteomes" id="UP000504629">
    <property type="component" value="Unplaced"/>
</dbReference>
<keyword evidence="7 11" id="KW-0010">Activator</keyword>
<evidence type="ECO:0000256" key="9">
    <source>
        <dbReference type="ARBA" id="ARBA00023242"/>
    </source>
</evidence>
<dbReference type="InterPro" id="IPR015943">
    <property type="entry name" value="WD40/YVTN_repeat-like_dom_sf"/>
</dbReference>
<evidence type="ECO:0000256" key="8">
    <source>
        <dbReference type="ARBA" id="ARBA00023163"/>
    </source>
</evidence>
<accession>A0A6J2KS73</accession>
<dbReference type="InterPro" id="IPR048339">
    <property type="entry name" value="Mediator_Med16_C"/>
</dbReference>
<evidence type="ECO:0000256" key="7">
    <source>
        <dbReference type="ARBA" id="ARBA00023159"/>
    </source>
</evidence>
<dbReference type="OrthoDB" id="10018574at2759"/>
<keyword evidence="5" id="KW-0677">Repeat</keyword>
<reference evidence="16" key="1">
    <citation type="submission" date="2025-08" db="UniProtKB">
        <authorList>
            <consortium name="RefSeq"/>
        </authorList>
    </citation>
    <scope>IDENTIFICATION</scope>
    <source>
        <tissue evidence="16">Silk gland</tissue>
    </source>
</reference>
<dbReference type="InterPro" id="IPR048616">
    <property type="entry name" value="MED16_bridge"/>
</dbReference>
<evidence type="ECO:0000313" key="15">
    <source>
        <dbReference type="Proteomes" id="UP000504629"/>
    </source>
</evidence>